<dbReference type="EMBL" id="JAROKS010000015">
    <property type="protein sequence ID" value="KAK1796804.1"/>
    <property type="molecule type" value="Genomic_DNA"/>
</dbReference>
<dbReference type="InterPro" id="IPR042235">
    <property type="entry name" value="ZP-C_dom"/>
</dbReference>
<keyword evidence="9" id="KW-0325">Glycoprotein</keyword>
<feature type="region of interest" description="Disordered" evidence="10">
    <location>
        <begin position="1219"/>
        <end position="1244"/>
    </location>
</feature>
<evidence type="ECO:0000256" key="9">
    <source>
        <dbReference type="ARBA" id="ARBA00023180"/>
    </source>
</evidence>
<feature type="transmembrane region" description="Helical" evidence="11">
    <location>
        <begin position="1120"/>
        <end position="1142"/>
    </location>
</feature>
<evidence type="ECO:0000256" key="11">
    <source>
        <dbReference type="SAM" id="Phobius"/>
    </source>
</evidence>
<dbReference type="SMART" id="SM00241">
    <property type="entry name" value="ZP"/>
    <property type="match status" value="1"/>
</dbReference>
<evidence type="ECO:0000256" key="2">
    <source>
        <dbReference type="ARBA" id="ARBA00022475"/>
    </source>
</evidence>
<proteinExistence type="predicted"/>
<dbReference type="PANTHER" id="PTHR14002">
    <property type="entry name" value="ENDOGLIN/TGF-BETA RECEPTOR TYPE III"/>
    <property type="match status" value="1"/>
</dbReference>
<feature type="region of interest" description="Disordered" evidence="10">
    <location>
        <begin position="997"/>
        <end position="1098"/>
    </location>
</feature>
<keyword evidence="4 11" id="KW-0812">Transmembrane</keyword>
<keyword evidence="7 11" id="KW-0472">Membrane</keyword>
<keyword evidence="3" id="KW-0597">Phosphoprotein</keyword>
<evidence type="ECO:0000256" key="1">
    <source>
        <dbReference type="ARBA" id="ARBA00004251"/>
    </source>
</evidence>
<dbReference type="GO" id="GO:0007179">
    <property type="term" value="P:transforming growth factor beta receptor signaling pathway"/>
    <property type="evidence" value="ECO:0007669"/>
    <property type="project" value="TreeGrafter"/>
</dbReference>
<evidence type="ECO:0000256" key="5">
    <source>
        <dbReference type="ARBA" id="ARBA00022729"/>
    </source>
</evidence>
<evidence type="ECO:0000259" key="13">
    <source>
        <dbReference type="PROSITE" id="PS51034"/>
    </source>
</evidence>
<feature type="compositionally biased region" description="Basic and acidic residues" evidence="10">
    <location>
        <begin position="1040"/>
        <end position="1049"/>
    </location>
</feature>
<dbReference type="Gene3D" id="2.60.40.4100">
    <property type="entry name" value="Zona pellucida, ZP-C domain"/>
    <property type="match status" value="1"/>
</dbReference>
<keyword evidence="8" id="KW-1015">Disulfide bond</keyword>
<keyword evidence="2" id="KW-1003">Cell membrane</keyword>
<comment type="subcellular location">
    <subcellularLocation>
        <location evidence="1">Cell membrane</location>
        <topology evidence="1">Single-pass type I membrane protein</topology>
    </subcellularLocation>
</comment>
<evidence type="ECO:0000313" key="14">
    <source>
        <dbReference type="EMBL" id="KAK1796804.1"/>
    </source>
</evidence>
<feature type="compositionally biased region" description="Pro residues" evidence="10">
    <location>
        <begin position="1405"/>
        <end position="1414"/>
    </location>
</feature>
<sequence>MASRRTLAAVLLTLCSVAHAENEGEREAQDAGVEEVKFEGASAARDNRSRGRPSLTSAVDSGELWNCSSSALTWNHNLCSNPRNPLRLGHAPRRHLPVVCPLSRSPCELLTVDGAHPVQALLKSYAVQSGCSSRGTIALPQEVHIINLRHSAGQKPAEDSDCGTLRAVFHVSSTEQGSQLAYLKISTLSPAVLVLHTSESLDISQALAVTSLFPEQCGMLGIVRPFLEVHFPGLGARRYLALWNVSRNTAFWLHPCPCKCRNWPSSAESLPLRQPSPPRLSRAGPDTEGFCFPGKRFHGKQFLFCRPLLVFVSVTLDAFFPLSELWIRSVQFHVVLHLRPIQSLSVHRKPLVFILNSPVPVLWRLQTEKLAPGVKRVFLVSEGSNVQLEARNRSRSSEVRKETLPHSNENLLSWAKLQYHAVTSFSELAMAHDVYIKVGEDPELSDTCKIDNKFLSLNYLASYVQPQPSMGCVLSGPESLQEVHIIELQAPNSSSAFQVDVIVDLRPLEVAGPLLRDVVLLLRCEKSVNWVIRVHDIHGRLHIVTSDSVSLSASTERLMQVTKTVRQRLPTGAQALMQWAEEKAYTPVRSYTRTAMANIFNLRLREADVVDPLTKMFPPELSILRDTNPLHPHGTQDPPGRPSLPFFFPPGRERPFLPLAPSVQEQAPEEHRGALSVGLTLRCEENRMVVTLDKESLQASGIGKANITLQDPQCKATSNITHYVLETPLTGCQTAKYSPQSSPVVLYMNSIMISQSETKDGSGWPSDDEDLESGDVLFPGEPHTTERTALDTAQRSILFNCTYSVGQDPPAGGFSRAGGAGRPQDSGDNVTFSMELFNTKLFRYPVPQSIATVLENKPIFVEISATKTDPDLGFVIQTCFVSPNSNPMVPSDYIIFENVCPTDDTVLYYPQKVDFPIPHAQMDRQRFSFTFRSRFNVSVLFLHCEMSLCSNGRDDPQGLPQCMMPKVACASVSADLIMKMAMNTKVSTKPLVVVSDEVKTGDREEEASTQMPASPPGSGLLAAGSCARAKRRRVSASRPHVTERGRGESEPWTPNAGGNRPGIITKPHADTARKQGVAPSVPPTCSHPLPPSDDTVPAHRPPLAPSNMTPPVYVLDTPTVVGIAFAAFVIGALLTGALWLIYSHTGGATFDRNTANQPTLVMLANISGADSEQINTLSGAHLVHLRTQHMTLLHDGCLVCVVICSPLCQSATPVRSSEKGTCTAEHDYRTPPARTPSSVSHAHAHAHALGTNSVSKSSECYEVVSHILNCKSFLRPCALQERRRARKGTCLSSLSRRGDVEMYLFLSHLLLPEEQQKNTCHLAREKLAWTAPSKIHLHVERQRDGEGREGGEGGGRDVCVCVCTCVSVVCMGALYLVREDSRQMHPDGGGGGTDMTERLVQRGEGPPPTTPYPDPSSTSSRNRHWVNSAQLPAGVTAAATLKMSGGEKTEVTAAFQSRSPVSARRFVTCRLHLFTEPSVPKLPSVALLRYLIR</sequence>
<evidence type="ECO:0000256" key="3">
    <source>
        <dbReference type="ARBA" id="ARBA00022553"/>
    </source>
</evidence>
<gene>
    <name evidence="14" type="ORF">P4O66_009821</name>
</gene>
<dbReference type="InterPro" id="IPR055355">
    <property type="entry name" value="ZP-C"/>
</dbReference>
<dbReference type="GO" id="GO:0005539">
    <property type="term" value="F:glycosaminoglycan binding"/>
    <property type="evidence" value="ECO:0007669"/>
    <property type="project" value="TreeGrafter"/>
</dbReference>
<accession>A0AAD9DXQ3</accession>
<dbReference type="Pfam" id="PF23344">
    <property type="entry name" value="ZP-N"/>
    <property type="match status" value="1"/>
</dbReference>
<evidence type="ECO:0000256" key="7">
    <source>
        <dbReference type="ARBA" id="ARBA00023136"/>
    </source>
</evidence>
<name>A0AAD9DXQ3_9TELE</name>
<dbReference type="GO" id="GO:0001837">
    <property type="term" value="P:epithelial to mesenchymal transition"/>
    <property type="evidence" value="ECO:0007669"/>
    <property type="project" value="TreeGrafter"/>
</dbReference>
<evidence type="ECO:0000256" key="6">
    <source>
        <dbReference type="ARBA" id="ARBA00022989"/>
    </source>
</evidence>
<evidence type="ECO:0000256" key="8">
    <source>
        <dbReference type="ARBA" id="ARBA00023157"/>
    </source>
</evidence>
<dbReference type="InterPro" id="IPR058899">
    <property type="entry name" value="TGFBR3/Endoglin-like_N"/>
</dbReference>
<organism evidence="14 15">
    <name type="scientific">Electrophorus voltai</name>
    <dbReference type="NCBI Taxonomy" id="2609070"/>
    <lineage>
        <taxon>Eukaryota</taxon>
        <taxon>Metazoa</taxon>
        <taxon>Chordata</taxon>
        <taxon>Craniata</taxon>
        <taxon>Vertebrata</taxon>
        <taxon>Euteleostomi</taxon>
        <taxon>Actinopterygii</taxon>
        <taxon>Neopterygii</taxon>
        <taxon>Teleostei</taxon>
        <taxon>Ostariophysi</taxon>
        <taxon>Gymnotiformes</taxon>
        <taxon>Gymnotoidei</taxon>
        <taxon>Gymnotidae</taxon>
        <taxon>Electrophorus</taxon>
    </lineage>
</organism>
<feature type="chain" id="PRO_5042179824" description="ZP domain-containing protein" evidence="12">
    <location>
        <begin position="21"/>
        <end position="1493"/>
    </location>
</feature>
<dbReference type="GO" id="GO:0016477">
    <property type="term" value="P:cell migration"/>
    <property type="evidence" value="ECO:0007669"/>
    <property type="project" value="TreeGrafter"/>
</dbReference>
<dbReference type="GO" id="GO:0005024">
    <property type="term" value="F:transforming growth factor beta receptor activity"/>
    <property type="evidence" value="ECO:0007669"/>
    <property type="project" value="TreeGrafter"/>
</dbReference>
<dbReference type="Pfam" id="PF26060">
    <property type="entry name" value="TGFBR3_N"/>
    <property type="match status" value="2"/>
</dbReference>
<keyword evidence="6 11" id="KW-1133">Transmembrane helix</keyword>
<dbReference type="GO" id="GO:0050431">
    <property type="term" value="F:transforming growth factor beta binding"/>
    <property type="evidence" value="ECO:0007669"/>
    <property type="project" value="TreeGrafter"/>
</dbReference>
<protein>
    <recommendedName>
        <fullName evidence="13">ZP domain-containing protein</fullName>
    </recommendedName>
</protein>
<dbReference type="InterPro" id="IPR001507">
    <property type="entry name" value="ZP_dom"/>
</dbReference>
<evidence type="ECO:0000256" key="4">
    <source>
        <dbReference type="ARBA" id="ARBA00022692"/>
    </source>
</evidence>
<keyword evidence="5 12" id="KW-0732">Signal</keyword>
<dbReference type="Pfam" id="PF00100">
    <property type="entry name" value="Zona_pellucida"/>
    <property type="match status" value="1"/>
</dbReference>
<dbReference type="InterPro" id="IPR055356">
    <property type="entry name" value="ZP-N"/>
</dbReference>
<comment type="caution">
    <text evidence="14">The sequence shown here is derived from an EMBL/GenBank/DDBJ whole genome shotgun (WGS) entry which is preliminary data.</text>
</comment>
<dbReference type="Gene3D" id="2.60.40.3210">
    <property type="entry name" value="Zona pellucida, ZP-N domain"/>
    <property type="match status" value="1"/>
</dbReference>
<keyword evidence="15" id="KW-1185">Reference proteome</keyword>
<dbReference type="Proteomes" id="UP001239994">
    <property type="component" value="Unassembled WGS sequence"/>
</dbReference>
<dbReference type="PROSITE" id="PS51034">
    <property type="entry name" value="ZP_2"/>
    <property type="match status" value="1"/>
</dbReference>
<evidence type="ECO:0000256" key="10">
    <source>
        <dbReference type="SAM" id="MobiDB-lite"/>
    </source>
</evidence>
<evidence type="ECO:0000256" key="12">
    <source>
        <dbReference type="SAM" id="SignalP"/>
    </source>
</evidence>
<dbReference type="PANTHER" id="PTHR14002:SF45">
    <property type="entry name" value="ZP DOMAIN-CONTAINING PROTEIN"/>
    <property type="match status" value="1"/>
</dbReference>
<feature type="domain" description="ZP" evidence="13">
    <location>
        <begin position="682"/>
        <end position="969"/>
    </location>
</feature>
<evidence type="ECO:0000313" key="15">
    <source>
        <dbReference type="Proteomes" id="UP001239994"/>
    </source>
</evidence>
<feature type="region of interest" description="Disordered" evidence="10">
    <location>
        <begin position="1382"/>
        <end position="1422"/>
    </location>
</feature>
<reference evidence="14" key="1">
    <citation type="submission" date="2023-03" db="EMBL/GenBank/DDBJ databases">
        <title>Electrophorus voltai genome.</title>
        <authorList>
            <person name="Bian C."/>
        </authorList>
    </citation>
    <scope>NUCLEOTIDE SEQUENCE</scope>
    <source>
        <strain evidence="14">CB-2022</strain>
        <tissue evidence="14">Muscle</tissue>
    </source>
</reference>
<feature type="signal peptide" evidence="12">
    <location>
        <begin position="1"/>
        <end position="20"/>
    </location>
</feature>
<dbReference type="GO" id="GO:0005114">
    <property type="term" value="F:type II transforming growth factor beta receptor binding"/>
    <property type="evidence" value="ECO:0007669"/>
    <property type="project" value="TreeGrafter"/>
</dbReference>
<dbReference type="GO" id="GO:0017015">
    <property type="term" value="P:regulation of transforming growth factor beta receptor signaling pathway"/>
    <property type="evidence" value="ECO:0007669"/>
    <property type="project" value="TreeGrafter"/>
</dbReference>